<reference evidence="9 17" key="6">
    <citation type="submission" date="2017-02" db="EMBL/GenBank/DDBJ databases">
        <title>Protein polymorphisms may explain contrasting epidemiological fitness of two variants of a multidrug-resistant Mycobacterium tuberculosis strain.</title>
        <authorList>
            <person name="Bigi M.M."/>
            <person name="Lopez B."/>
            <person name="Blanco F.C."/>
            <person name="Sasiain M.C."/>
            <person name="De La Barrera S."/>
            <person name="Ritacco V."/>
            <person name="Bigi F."/>
            <person name="Soria M.A."/>
        </authorList>
    </citation>
    <scope>NUCLEOTIDE SEQUENCE [LARGE SCALE GENOMIC DNA]</scope>
    <source>
        <strain evidence="9 17">6548</strain>
    </source>
</reference>
<organism evidence="9 17">
    <name type="scientific">Mycobacterium tuberculosis</name>
    <dbReference type="NCBI Taxonomy" id="1773"/>
    <lineage>
        <taxon>Bacteria</taxon>
        <taxon>Bacillati</taxon>
        <taxon>Actinomycetota</taxon>
        <taxon>Actinomycetes</taxon>
        <taxon>Mycobacteriales</taxon>
        <taxon>Mycobacteriaceae</taxon>
        <taxon>Mycobacterium</taxon>
        <taxon>Mycobacterium tuberculosis complex</taxon>
    </lineage>
</organism>
<dbReference type="EMBL" id="COPH01000002">
    <property type="protein sequence ID" value="CLV50671.1"/>
    <property type="molecule type" value="Genomic_DNA"/>
</dbReference>
<dbReference type="EMBL" id="LR027516">
    <property type="protein sequence ID" value="VCU48425.1"/>
    <property type="molecule type" value="Genomic_DNA"/>
</dbReference>
<dbReference type="PATRIC" id="fig|1773.206.peg.3370"/>
<evidence type="ECO:0000313" key="18">
    <source>
        <dbReference type="Proteomes" id="UP000256381"/>
    </source>
</evidence>
<evidence type="ECO:0000313" key="3">
    <source>
        <dbReference type="EMBL" id="CKT11832.1"/>
    </source>
</evidence>
<reference evidence="10 18" key="5">
    <citation type="journal article" date="2017" name="N. Engl. J. Med.">
        <title>Transmission of Extensively Drug-Resistant Tuberculosis in South Africa.</title>
        <authorList>
            <person name="Shah N.S."/>
            <person name="Auld S.C."/>
            <person name="Brust J.C."/>
            <person name="Mathema B."/>
            <person name="Ismail N."/>
            <person name="Moodley P."/>
            <person name="Mlisana K."/>
            <person name="Allana S."/>
            <person name="Campbell A."/>
            <person name="Mthiyane T."/>
            <person name="Morris N."/>
            <person name="Mpangase P."/>
            <person name="van der Meulen H."/>
            <person name="Omar S.V."/>
            <person name="Brown T.S."/>
            <person name="Narechania A."/>
            <person name="Shaskina E."/>
            <person name="Kapwata T."/>
            <person name="Kreiswirth B."/>
            <person name="Gandhi N.R."/>
        </authorList>
    </citation>
    <scope>NUCLEOTIDE SEQUENCE [LARGE SCALE GENOMIC DNA]</scope>
    <source>
        <strain evidence="10 18">32301_S10</strain>
    </source>
</reference>
<dbReference type="EMBL" id="CNGE01000635">
    <property type="protein sequence ID" value="CKT11923.1"/>
    <property type="molecule type" value="Genomic_DNA"/>
</dbReference>
<dbReference type="Proteomes" id="UP000256381">
    <property type="component" value="Unassembled WGS sequence"/>
</dbReference>
<evidence type="ECO:0000313" key="20">
    <source>
        <dbReference type="Proteomes" id="UP000671119"/>
    </source>
</evidence>
<protein>
    <submittedName>
        <fullName evidence="2">Transmembrane protein</fullName>
    </submittedName>
</protein>
<keyword evidence="1 2" id="KW-0812">Transmembrane</keyword>
<feature type="transmembrane region" description="Helical" evidence="1">
    <location>
        <begin position="7"/>
        <end position="28"/>
    </location>
</feature>
<reference evidence="8 20" key="9">
    <citation type="submission" date="2021-03" db="EMBL/GenBank/DDBJ databases">
        <title>Whole Genome Sequencing of Mycobacterium tuberculosis clinical isolates from Arunachal Pradesh, India.</title>
        <authorList>
            <person name="Singh S."/>
            <person name="Mudliar S.R."/>
            <person name="Kulsum U."/>
            <person name="Rufai S.B."/>
            <person name="Singh P.K."/>
            <person name="Umpo M."/>
            <person name="Nyori M."/>
        </authorList>
    </citation>
    <scope>NUCLEOTIDE SEQUENCE [LARGE SCALE GENOMIC DNA]</scope>
    <source>
        <strain evidence="8 20">OMICS/BPL/0142/20/SP</strain>
    </source>
</reference>
<evidence type="ECO:0000313" key="11">
    <source>
        <dbReference type="EMBL" id="VCU48425.1"/>
    </source>
</evidence>
<evidence type="ECO:0000313" key="5">
    <source>
        <dbReference type="EMBL" id="CLV50671.1"/>
    </source>
</evidence>
<evidence type="ECO:0000256" key="1">
    <source>
        <dbReference type="SAM" id="Phobius"/>
    </source>
</evidence>
<evidence type="ECO:0000313" key="14">
    <source>
        <dbReference type="Proteomes" id="UP000048948"/>
    </source>
</evidence>
<dbReference type="Proteomes" id="UP000050139">
    <property type="component" value="Unassembled WGS sequence"/>
</dbReference>
<evidence type="ECO:0000313" key="19">
    <source>
        <dbReference type="Proteomes" id="UP000300237"/>
    </source>
</evidence>
<reference evidence="10" key="7">
    <citation type="submission" date="2018-07" db="EMBL/GenBank/DDBJ databases">
        <authorList>
            <person name="Shah S."/>
            <person name="Brown T."/>
            <person name="Auld S."/>
            <person name="Bratton K."/>
            <person name="Narechania A."/>
            <person name="Mathema B."/>
            <person name="Gandhi N."/>
        </authorList>
    </citation>
    <scope>NUCLEOTIDE SEQUENCE</scope>
    <source>
        <strain evidence="10">32301_S10</strain>
    </source>
</reference>
<dbReference type="Proteomes" id="UP000300237">
    <property type="component" value="Chromosome"/>
</dbReference>
<reference evidence="9 17" key="4">
    <citation type="submission" date="2016-04" db="EMBL/GenBank/DDBJ databases">
        <authorList>
            <person name="Bigi M."/>
            <person name="Bigi F."/>
            <person name="Soria M.A."/>
        </authorList>
    </citation>
    <scope>NUCLEOTIDE SEQUENCE [LARGE SCALE GENOMIC DNA]</scope>
    <source>
        <strain evidence="9 17">6548</strain>
    </source>
</reference>
<evidence type="ECO:0000313" key="17">
    <source>
        <dbReference type="Proteomes" id="UP000189452"/>
    </source>
</evidence>
<dbReference type="Proteomes" id="UP000671119">
    <property type="component" value="Unassembled WGS sequence"/>
</dbReference>
<evidence type="ECO:0000313" key="12">
    <source>
        <dbReference type="Proteomes" id="UP000038802"/>
    </source>
</evidence>
<evidence type="ECO:0000313" key="15">
    <source>
        <dbReference type="Proteomes" id="UP000050139"/>
    </source>
</evidence>
<reference evidence="11 19" key="8">
    <citation type="submission" date="2018-08" db="EMBL/GenBank/DDBJ databases">
        <authorList>
            <person name="Fokvardsen B D."/>
            <person name="Norman A."/>
        </authorList>
    </citation>
    <scope>NUCLEOTIDE SEQUENCE [LARGE SCALE GENOMIC DNA]</scope>
    <source>
        <strain evidence="11 19">DKC2</strain>
    </source>
</reference>
<name>A0A045JWH5_MYCTX</name>
<dbReference type="OMA" id="GYTHWTT"/>
<evidence type="ECO:0000313" key="13">
    <source>
        <dbReference type="Proteomes" id="UP000048600"/>
    </source>
</evidence>
<evidence type="ECO:0000313" key="9">
    <source>
        <dbReference type="EMBL" id="OMH58071.1"/>
    </source>
</evidence>
<evidence type="ECO:0000313" key="16">
    <source>
        <dbReference type="Proteomes" id="UP000050164"/>
    </source>
</evidence>
<dbReference type="EMBL" id="CHKL01000095">
    <property type="protein sequence ID" value="COW00992.1"/>
    <property type="molecule type" value="Genomic_DNA"/>
</dbReference>
<dbReference type="Proteomes" id="UP000038802">
    <property type="component" value="Unassembled WGS sequence"/>
</dbReference>
<feature type="transmembrane region" description="Helical" evidence="1">
    <location>
        <begin position="77"/>
        <end position="96"/>
    </location>
</feature>
<dbReference type="Proteomes" id="UP000048948">
    <property type="component" value="Unassembled WGS sequence"/>
</dbReference>
<proteinExistence type="predicted"/>
<dbReference type="EMBL" id="QTBD01000040">
    <property type="protein sequence ID" value="REQ56211.1"/>
    <property type="molecule type" value="Genomic_DNA"/>
</dbReference>
<dbReference type="EMBL" id="CNFT01000536">
    <property type="protein sequence ID" value="CKR87303.1"/>
    <property type="molecule type" value="Genomic_DNA"/>
</dbReference>
<keyword evidence="1" id="KW-0472">Membrane</keyword>
<dbReference type="EMBL" id="CNGE01000635">
    <property type="protein sequence ID" value="CKT11832.1"/>
    <property type="molecule type" value="Genomic_DNA"/>
</dbReference>
<evidence type="ECO:0000313" key="2">
    <source>
        <dbReference type="EMBL" id="CKR87303.1"/>
    </source>
</evidence>
<dbReference type="Proteomes" id="UP000050164">
    <property type="component" value="Unassembled WGS sequence"/>
</dbReference>
<evidence type="ECO:0000313" key="8">
    <source>
        <dbReference type="EMBL" id="MBP0681676.1"/>
    </source>
</evidence>
<dbReference type="EMBL" id="LWDQ01000001">
    <property type="protein sequence ID" value="OMH58071.1"/>
    <property type="molecule type" value="Genomic_DNA"/>
</dbReference>
<dbReference type="EMBL" id="JAGIZI010000001">
    <property type="protein sequence ID" value="MBP0681676.1"/>
    <property type="molecule type" value="Genomic_DNA"/>
</dbReference>
<evidence type="ECO:0000313" key="10">
    <source>
        <dbReference type="EMBL" id="REQ56211.1"/>
    </source>
</evidence>
<sequence length="229" mass="24029">MRNAWRLVVFDVLAPLATIAALAAIGVLLGWPLWWVSTCSVLVLLVVEGVAINFWLLRRDSVTVGTDDDAPGLRLAVVFLCAAAISAAVVTGYLRWTTPDRDFNRDSREVVHLATGMAETVASFSPSAPAAAVDRAAAMMVPEHAGGFKEQYAKSSADLARRGVTAQAATLAAGVEAIGPSAASVAVILRVSQSIPGQPTSQAARALRVTLTKRGSGWLVLDVTPINAR</sequence>
<reference evidence="12 13" key="3">
    <citation type="submission" date="2015-03" db="EMBL/GenBank/DDBJ databases">
        <authorList>
            <consortium name="Pathogen Informatics"/>
        </authorList>
    </citation>
    <scope>NUCLEOTIDE SEQUENCE [LARGE SCALE GENOMIC DNA]</scope>
    <source>
        <strain evidence="3 14">Bir 172</strain>
        <strain evidence="2 16">Bir 185</strain>
        <strain evidence="12">K00500041</strain>
        <strain evidence="6 13">P00601463</strain>
    </source>
</reference>
<keyword evidence="1" id="KW-1133">Transmembrane helix</keyword>
<gene>
    <name evidence="9" type="ORF">A4S10_00219</name>
    <name evidence="11" type="ORF">DKC2_0225</name>
    <name evidence="10" type="ORF">DSJ38_03115</name>
    <name evidence="7" type="ORF">ERS007703_02522</name>
    <name evidence="6" type="ORF">ERS007741_01198</name>
    <name evidence="3" type="ORF">ERS027646_03008</name>
    <name evidence="4" type="ORF">ERS027646_03011</name>
    <name evidence="2" type="ORF">ERS027659_02326</name>
    <name evidence="5" type="ORF">ERS094118_00315</name>
    <name evidence="8" type="ORF">J8J21_00690</name>
</gene>
<dbReference type="EMBL" id="CSAE01000278">
    <property type="protein sequence ID" value="COW01194.1"/>
    <property type="molecule type" value="Genomic_DNA"/>
</dbReference>
<dbReference type="RefSeq" id="WP_003401184.1">
    <property type="nucleotide sequence ID" value="NZ_AP017901.1"/>
</dbReference>
<reference evidence="7" key="2">
    <citation type="submission" date="2015-03" db="EMBL/GenBank/DDBJ databases">
        <authorList>
            <person name="Murphy D."/>
        </authorList>
    </citation>
    <scope>NUCLEOTIDE SEQUENCE [LARGE SCALE GENOMIC DNA]</scope>
    <source>
        <strain evidence="7">K00500041</strain>
    </source>
</reference>
<reference evidence="5 15" key="1">
    <citation type="submission" date="2015-03" db="EMBL/GenBank/DDBJ databases">
        <authorList>
            <consortium name="Pathogen Informatics"/>
            <person name="Murphy D."/>
        </authorList>
    </citation>
    <scope>NUCLEOTIDE SEQUENCE [LARGE SCALE GENOMIC DNA]</scope>
    <source>
        <strain evidence="5 15">0268S</strain>
    </source>
</reference>
<dbReference type="AlphaFoldDB" id="A0A045JWH5"/>
<evidence type="ECO:0000313" key="7">
    <source>
        <dbReference type="EMBL" id="COW01194.1"/>
    </source>
</evidence>
<dbReference type="STRING" id="115862.BBG46_01175"/>
<dbReference type="Proteomes" id="UP000189452">
    <property type="component" value="Chromosome"/>
</dbReference>
<dbReference type="Proteomes" id="UP000048600">
    <property type="component" value="Unassembled WGS sequence"/>
</dbReference>
<evidence type="ECO:0000313" key="4">
    <source>
        <dbReference type="EMBL" id="CKT11923.1"/>
    </source>
</evidence>
<accession>A0A045JWH5</accession>
<evidence type="ECO:0000313" key="6">
    <source>
        <dbReference type="EMBL" id="COW00992.1"/>
    </source>
</evidence>
<feature type="transmembrane region" description="Helical" evidence="1">
    <location>
        <begin position="34"/>
        <end position="56"/>
    </location>
</feature>